<name>Q838G6_ENTFA</name>
<dbReference type="HOGENOM" id="CLU_170201_0_0_9"/>
<dbReference type="STRING" id="226185.EF_0501"/>
<keyword evidence="1" id="KW-0732">Signal</keyword>
<evidence type="ECO:0000259" key="2">
    <source>
        <dbReference type="Pfam" id="PF16270"/>
    </source>
</evidence>
<feature type="chain" id="PRO_5038483933" evidence="1">
    <location>
        <begin position="27"/>
        <end position="114"/>
    </location>
</feature>
<dbReference type="PATRIC" id="fig|226185.9.peg.461"/>
<gene>
    <name evidence="3" type="ordered locus">EF_0501</name>
</gene>
<dbReference type="Proteomes" id="UP000001415">
    <property type="component" value="Chromosome"/>
</dbReference>
<dbReference type="EMBL" id="AE016830">
    <property type="protein sequence ID" value="AAO80353.1"/>
    <property type="molecule type" value="Genomic_DNA"/>
</dbReference>
<dbReference type="Pfam" id="PF16270">
    <property type="entry name" value="DUF4923"/>
    <property type="match status" value="1"/>
</dbReference>
<proteinExistence type="predicted"/>
<evidence type="ECO:0000256" key="1">
    <source>
        <dbReference type="SAM" id="SignalP"/>
    </source>
</evidence>
<keyword evidence="4" id="KW-1185">Reference proteome</keyword>
<feature type="domain" description="DUF4923" evidence="2">
    <location>
        <begin position="30"/>
        <end position="97"/>
    </location>
</feature>
<dbReference type="PROSITE" id="PS51257">
    <property type="entry name" value="PROKAR_LIPOPROTEIN"/>
    <property type="match status" value="1"/>
</dbReference>
<sequence length="114" mass="12909">MSMKKVLPFIALVGLLLLSGCGTDMKKILTADGGKWKVEETRATYTFFDDGKFSANDSEDSVSGTYTYDEKNKKITFDITSRNSFIMEKVEYKDNKITGEIGEKQRTLIKQKTE</sequence>
<reference evidence="3 4" key="1">
    <citation type="journal article" date="2003" name="Science">
        <title>Role of mobile DNA in the evolution of vancomycin-resistant Enterococcus faecalis.</title>
        <authorList>
            <person name="Paulsen I."/>
            <person name="Banerjei L."/>
            <person name="Myers G.S.A."/>
            <person name="Nelson K.E."/>
            <person name="Seshadri R."/>
            <person name="Read T.D."/>
            <person name="Fouts D.E."/>
            <person name="Eisen J.A."/>
            <person name="Gill S.R."/>
            <person name="Heidelberg J.F."/>
            <person name="Tettelin H."/>
            <person name="Dodson R.J."/>
            <person name="Umayam L."/>
            <person name="Brinkac L."/>
            <person name="Beanan M."/>
            <person name="Daugherty S."/>
            <person name="DeBoy R.T."/>
            <person name="Durkin S."/>
            <person name="Kolonay J."/>
            <person name="Madupu R."/>
            <person name="Nelson W."/>
            <person name="Vamathevan J."/>
            <person name="Tran B."/>
            <person name="Upton J."/>
            <person name="Hansen T."/>
            <person name="Shetty J."/>
            <person name="Khouri H."/>
            <person name="Utterback T."/>
            <person name="Radune D."/>
            <person name="Ketchum K.A."/>
            <person name="Dougherty B.A."/>
            <person name="Fraser C.M."/>
        </authorList>
    </citation>
    <scope>NUCLEOTIDE SEQUENCE [LARGE SCALE GENOMIC DNA]</scope>
    <source>
        <strain evidence="4">ATCC 700802 / V583</strain>
    </source>
</reference>
<organism evidence="3 4">
    <name type="scientific">Enterococcus faecalis (strain ATCC 700802 / V583)</name>
    <dbReference type="NCBI Taxonomy" id="226185"/>
    <lineage>
        <taxon>Bacteria</taxon>
        <taxon>Bacillati</taxon>
        <taxon>Bacillota</taxon>
        <taxon>Bacilli</taxon>
        <taxon>Lactobacillales</taxon>
        <taxon>Enterococcaceae</taxon>
        <taxon>Enterococcus</taxon>
    </lineage>
</organism>
<accession>Q838G6</accession>
<feature type="signal peptide" evidence="1">
    <location>
        <begin position="1"/>
        <end position="26"/>
    </location>
</feature>
<protein>
    <submittedName>
        <fullName evidence="3">Lipoprotein, putative</fullName>
    </submittedName>
</protein>
<dbReference type="KEGG" id="efa:EF0501"/>
<keyword evidence="3" id="KW-0449">Lipoprotein</keyword>
<dbReference type="AlphaFoldDB" id="Q838G6"/>
<dbReference type="InterPro" id="IPR032575">
    <property type="entry name" value="DUF4923"/>
</dbReference>
<evidence type="ECO:0000313" key="4">
    <source>
        <dbReference type="Proteomes" id="UP000001415"/>
    </source>
</evidence>
<dbReference type="EnsemblBacteria" id="AAO80353">
    <property type="protein sequence ID" value="AAO80353"/>
    <property type="gene ID" value="EF_0501"/>
</dbReference>
<evidence type="ECO:0000313" key="3">
    <source>
        <dbReference type="EMBL" id="AAO80353.1"/>
    </source>
</evidence>